<feature type="region of interest" description="Disordered" evidence="1">
    <location>
        <begin position="50"/>
        <end position="69"/>
    </location>
</feature>
<accession>A0ABR3S2D9</accession>
<proteinExistence type="predicted"/>
<organism evidence="2 3">
    <name type="scientific">Paraconiothyrium brasiliense</name>
    <dbReference type="NCBI Taxonomy" id="300254"/>
    <lineage>
        <taxon>Eukaryota</taxon>
        <taxon>Fungi</taxon>
        <taxon>Dikarya</taxon>
        <taxon>Ascomycota</taxon>
        <taxon>Pezizomycotina</taxon>
        <taxon>Dothideomycetes</taxon>
        <taxon>Pleosporomycetidae</taxon>
        <taxon>Pleosporales</taxon>
        <taxon>Massarineae</taxon>
        <taxon>Didymosphaeriaceae</taxon>
        <taxon>Paraconiothyrium</taxon>
    </lineage>
</organism>
<evidence type="ECO:0000313" key="2">
    <source>
        <dbReference type="EMBL" id="KAL1610653.1"/>
    </source>
</evidence>
<name>A0ABR3S2D9_9PLEO</name>
<evidence type="ECO:0000256" key="1">
    <source>
        <dbReference type="SAM" id="MobiDB-lite"/>
    </source>
</evidence>
<comment type="caution">
    <text evidence="2">The sequence shown here is derived from an EMBL/GenBank/DDBJ whole genome shotgun (WGS) entry which is preliminary data.</text>
</comment>
<keyword evidence="3" id="KW-1185">Reference proteome</keyword>
<evidence type="ECO:0000313" key="3">
    <source>
        <dbReference type="Proteomes" id="UP001521785"/>
    </source>
</evidence>
<feature type="compositionally biased region" description="Polar residues" evidence="1">
    <location>
        <begin position="51"/>
        <end position="65"/>
    </location>
</feature>
<dbReference type="EMBL" id="JAKJXO020000002">
    <property type="protein sequence ID" value="KAL1610653.1"/>
    <property type="molecule type" value="Genomic_DNA"/>
</dbReference>
<feature type="region of interest" description="Disordered" evidence="1">
    <location>
        <begin position="87"/>
        <end position="139"/>
    </location>
</feature>
<protein>
    <submittedName>
        <fullName evidence="2">Uncharacterized protein</fullName>
    </submittedName>
</protein>
<sequence>MPQRRGLSPDAMKSSGDNAALSSDAYLPPTTFTPINRPGSQLVTLQHFASPPSTDQTETIDSTGQRKQHHPIIARYLGLGVDKGPSHLDKLAPALPSTQITPAPKRKRNPKAHNGSSPTNAAHSKPKTSKQRRIPDSTVGFRVTKAASNSDGSHLKIVPAFSASLPATERCIDPSGQNDEHVEEARRSLRDANPTAKCPAQSLIDAGTTTLTQAFAALTNTSPSSSCTLVTSNKRPRYEASSQDTIAADEFFDDVFDSMDLDSTSDPTPPNPQPPDTQIVSICPYLADSSATICGDDDSLLSRPELTDDFSPLVQSNESMNACNMGLVDKGFAANSSLESQNGSGPSGKFKPPITGKTEALMSNAAMRRGHTTDRKPIVRSLFPDQVLDRSPIIGLSSRLLLRTSFRVGEAINQAGKAAKQGQNLMFELYARVISSERDAAKQHFVFSDIFHERPPYLKGEYDATIWKQVELFNYDSGRFLSKAEMCRCIGQIKRNEKNKTWVMVVLNIWEATWEDIDWVAGIVNS</sequence>
<reference evidence="2 3" key="1">
    <citation type="submission" date="2024-02" db="EMBL/GenBank/DDBJ databases">
        <title>De novo assembly and annotation of 12 fungi associated with fruit tree decline syndrome in Ontario, Canada.</title>
        <authorList>
            <person name="Sulman M."/>
            <person name="Ellouze W."/>
            <person name="Ilyukhin E."/>
        </authorList>
    </citation>
    <scope>NUCLEOTIDE SEQUENCE [LARGE SCALE GENOMIC DNA]</scope>
    <source>
        <strain evidence="2 3">M42-189</strain>
    </source>
</reference>
<feature type="region of interest" description="Disordered" evidence="1">
    <location>
        <begin position="1"/>
        <end position="42"/>
    </location>
</feature>
<gene>
    <name evidence="2" type="ORF">SLS60_002323</name>
</gene>
<dbReference type="Proteomes" id="UP001521785">
    <property type="component" value="Unassembled WGS sequence"/>
</dbReference>
<feature type="compositionally biased region" description="Polar residues" evidence="1">
    <location>
        <begin position="30"/>
        <end position="42"/>
    </location>
</feature>